<feature type="region of interest" description="Disordered" evidence="1">
    <location>
        <begin position="92"/>
        <end position="149"/>
    </location>
</feature>
<sequence>MPVFCHKLGSRWSPADLPFRRLLSLTSPLGVCHPTTGHAAPQGPAHTGSRSLHCGSPPGRRRLRVAPTLAGGSAVPPPPKVCWHPSPGALSHPPNVWPGPTAAPAGTGDHSTNTSGPPSPAPPAAPAGRQDPLSLLSSAGPAGHRDQATPRGAGLLVSAAWGRHRPLPLLLKVRPAPPGRSVGFRPRLVGARHLTSS</sequence>
<accession>A0AAV7VKD1</accession>
<evidence type="ECO:0000313" key="2">
    <source>
        <dbReference type="EMBL" id="KAJ1200625.1"/>
    </source>
</evidence>
<name>A0AAV7VKD1_PLEWA</name>
<keyword evidence="3" id="KW-1185">Reference proteome</keyword>
<proteinExistence type="predicted"/>
<dbReference type="EMBL" id="JANPWB010000003">
    <property type="protein sequence ID" value="KAJ1200625.1"/>
    <property type="molecule type" value="Genomic_DNA"/>
</dbReference>
<organism evidence="2 3">
    <name type="scientific">Pleurodeles waltl</name>
    <name type="common">Iberian ribbed newt</name>
    <dbReference type="NCBI Taxonomy" id="8319"/>
    <lineage>
        <taxon>Eukaryota</taxon>
        <taxon>Metazoa</taxon>
        <taxon>Chordata</taxon>
        <taxon>Craniata</taxon>
        <taxon>Vertebrata</taxon>
        <taxon>Euteleostomi</taxon>
        <taxon>Amphibia</taxon>
        <taxon>Batrachia</taxon>
        <taxon>Caudata</taxon>
        <taxon>Salamandroidea</taxon>
        <taxon>Salamandridae</taxon>
        <taxon>Pleurodelinae</taxon>
        <taxon>Pleurodeles</taxon>
    </lineage>
</organism>
<evidence type="ECO:0000256" key="1">
    <source>
        <dbReference type="SAM" id="MobiDB-lite"/>
    </source>
</evidence>
<dbReference type="Proteomes" id="UP001066276">
    <property type="component" value="Chromosome 2_1"/>
</dbReference>
<comment type="caution">
    <text evidence="2">The sequence shown here is derived from an EMBL/GenBank/DDBJ whole genome shotgun (WGS) entry which is preliminary data.</text>
</comment>
<evidence type="ECO:0000313" key="3">
    <source>
        <dbReference type="Proteomes" id="UP001066276"/>
    </source>
</evidence>
<protein>
    <submittedName>
        <fullName evidence="2">Uncharacterized protein</fullName>
    </submittedName>
</protein>
<dbReference type="AlphaFoldDB" id="A0AAV7VKD1"/>
<feature type="region of interest" description="Disordered" evidence="1">
    <location>
        <begin position="35"/>
        <end position="63"/>
    </location>
</feature>
<gene>
    <name evidence="2" type="ORF">NDU88_004446</name>
</gene>
<reference evidence="2" key="1">
    <citation type="journal article" date="2022" name="bioRxiv">
        <title>Sequencing and chromosome-scale assembly of the giantPleurodeles waltlgenome.</title>
        <authorList>
            <person name="Brown T."/>
            <person name="Elewa A."/>
            <person name="Iarovenko S."/>
            <person name="Subramanian E."/>
            <person name="Araus A.J."/>
            <person name="Petzold A."/>
            <person name="Susuki M."/>
            <person name="Suzuki K.-i.T."/>
            <person name="Hayashi T."/>
            <person name="Toyoda A."/>
            <person name="Oliveira C."/>
            <person name="Osipova E."/>
            <person name="Leigh N.D."/>
            <person name="Simon A."/>
            <person name="Yun M.H."/>
        </authorList>
    </citation>
    <scope>NUCLEOTIDE SEQUENCE</scope>
    <source>
        <strain evidence="2">20211129_DDA</strain>
        <tissue evidence="2">Liver</tissue>
    </source>
</reference>